<gene>
    <name evidence="1" type="ORF">JNB61_00910</name>
</gene>
<keyword evidence="2" id="KW-1185">Reference proteome</keyword>
<protein>
    <submittedName>
        <fullName evidence="1">Uncharacterized protein</fullName>
    </submittedName>
</protein>
<comment type="caution">
    <text evidence="1">The sequence shown here is derived from an EMBL/GenBank/DDBJ whole genome shotgun (WGS) entry which is preliminary data.</text>
</comment>
<proteinExistence type="predicted"/>
<accession>A0ABS7HSK7</accession>
<dbReference type="RefSeq" id="WP_220287354.1">
    <property type="nucleotide sequence ID" value="NZ_JAEUAX010000001.1"/>
</dbReference>
<dbReference type="EMBL" id="JAEUAX010000001">
    <property type="protein sequence ID" value="MBW9108326.1"/>
    <property type="molecule type" value="Genomic_DNA"/>
</dbReference>
<dbReference type="Proteomes" id="UP000777440">
    <property type="component" value="Unassembled WGS sequence"/>
</dbReference>
<name>A0ABS7HSK7_9MICO</name>
<organism evidence="1 2">
    <name type="scientific">Microbacterium ureisolvens</name>
    <dbReference type="NCBI Taxonomy" id="2781186"/>
    <lineage>
        <taxon>Bacteria</taxon>
        <taxon>Bacillati</taxon>
        <taxon>Actinomycetota</taxon>
        <taxon>Actinomycetes</taxon>
        <taxon>Micrococcales</taxon>
        <taxon>Microbacteriaceae</taxon>
        <taxon>Microbacterium</taxon>
    </lineage>
</organism>
<sequence length="62" mass="6855">MRERRRVAYDIADDIPDHIADDVGIAFGLSEHVAVTDRVRVRHASDGLRQPGDACDPAGSRR</sequence>
<reference evidence="1 2" key="1">
    <citation type="journal article" date="2021" name="MBio">
        <title>Poor Competitiveness of Bradyrhizobium in Pigeon Pea Root Colonization in Indian Soils.</title>
        <authorList>
            <person name="Chalasani D."/>
            <person name="Basu A."/>
            <person name="Pullabhotla S.V.S.R.N."/>
            <person name="Jorrin B."/>
            <person name="Neal A.L."/>
            <person name="Poole P.S."/>
            <person name="Podile A.R."/>
            <person name="Tkacz A."/>
        </authorList>
    </citation>
    <scope>NUCLEOTIDE SEQUENCE [LARGE SCALE GENOMIC DNA]</scope>
    <source>
        <strain evidence="1 2">HU12</strain>
    </source>
</reference>
<evidence type="ECO:0000313" key="2">
    <source>
        <dbReference type="Proteomes" id="UP000777440"/>
    </source>
</evidence>
<evidence type="ECO:0000313" key="1">
    <source>
        <dbReference type="EMBL" id="MBW9108326.1"/>
    </source>
</evidence>